<dbReference type="GO" id="GO:0007165">
    <property type="term" value="P:signal transduction"/>
    <property type="evidence" value="ECO:0000318"/>
    <property type="project" value="GO_Central"/>
</dbReference>
<feature type="compositionally biased region" description="Pro residues" evidence="11">
    <location>
        <begin position="198"/>
        <end position="221"/>
    </location>
</feature>
<keyword evidence="14" id="KW-1185">Reference proteome</keyword>
<dbReference type="GO" id="GO:0004672">
    <property type="term" value="F:protein kinase activity"/>
    <property type="evidence" value="ECO:0000318"/>
    <property type="project" value="GO_Central"/>
</dbReference>
<dbReference type="PANTHER" id="PTHR46485:SF5">
    <property type="entry name" value="CENTER DIVIDER, ISOFORM A"/>
    <property type="match status" value="1"/>
</dbReference>
<feature type="compositionally biased region" description="Low complexity" evidence="11">
    <location>
        <begin position="222"/>
        <end position="247"/>
    </location>
</feature>
<dbReference type="GO" id="GO:0005524">
    <property type="term" value="F:ATP binding"/>
    <property type="evidence" value="ECO:0007669"/>
    <property type="project" value="UniProtKB-UniRule"/>
</dbReference>
<dbReference type="EC" id="2.7.11.1" evidence="2"/>
<protein>
    <recommendedName>
        <fullName evidence="2">non-specific serine/threonine protein kinase</fullName>
        <ecNumber evidence="2">2.7.11.1</ecNumber>
    </recommendedName>
</protein>
<keyword evidence="3" id="KW-0723">Serine/threonine-protein kinase</keyword>
<reference evidence="14" key="1">
    <citation type="journal article" date="2011" name="Genome Biol.">
        <title>Comparative genomics of the social amoebae Dictyostelium discoideum and Dictyostelium purpureum.</title>
        <authorList>
            <consortium name="US DOE Joint Genome Institute (JGI-PGF)"/>
            <person name="Sucgang R."/>
            <person name="Kuo A."/>
            <person name="Tian X."/>
            <person name="Salerno W."/>
            <person name="Parikh A."/>
            <person name="Feasley C.L."/>
            <person name="Dalin E."/>
            <person name="Tu H."/>
            <person name="Huang E."/>
            <person name="Barry K."/>
            <person name="Lindquist E."/>
            <person name="Shapiro H."/>
            <person name="Bruce D."/>
            <person name="Schmutz J."/>
            <person name="Salamov A."/>
            <person name="Fey P."/>
            <person name="Gaudet P."/>
            <person name="Anjard C."/>
            <person name="Babu M.M."/>
            <person name="Basu S."/>
            <person name="Bushmanova Y."/>
            <person name="van der Wel H."/>
            <person name="Katoh-Kurasawa M."/>
            <person name="Dinh C."/>
            <person name="Coutinho P.M."/>
            <person name="Saito T."/>
            <person name="Elias M."/>
            <person name="Schaap P."/>
            <person name="Kay R.R."/>
            <person name="Henrissat B."/>
            <person name="Eichinger L."/>
            <person name="Rivero F."/>
            <person name="Putnam N.H."/>
            <person name="West C.M."/>
            <person name="Loomis W.F."/>
            <person name="Chisholm R.L."/>
            <person name="Shaulsky G."/>
            <person name="Strassmann J.E."/>
            <person name="Queller D.C."/>
            <person name="Kuspa A."/>
            <person name="Grigoriev I.V."/>
        </authorList>
    </citation>
    <scope>NUCLEOTIDE SEQUENCE [LARGE SCALE GENOMIC DNA]</scope>
    <source>
        <strain evidence="14">QSDP1</strain>
    </source>
</reference>
<name>F1A4S5_DICPU</name>
<dbReference type="GO" id="GO:0005737">
    <property type="term" value="C:cytoplasm"/>
    <property type="evidence" value="ECO:0000318"/>
    <property type="project" value="GO_Central"/>
</dbReference>
<dbReference type="PROSITE" id="PS50011">
    <property type="entry name" value="PROTEIN_KINASE_DOM"/>
    <property type="match status" value="1"/>
</dbReference>
<evidence type="ECO:0000256" key="7">
    <source>
        <dbReference type="ARBA" id="ARBA00022840"/>
    </source>
</evidence>
<evidence type="ECO:0000256" key="2">
    <source>
        <dbReference type="ARBA" id="ARBA00012513"/>
    </source>
</evidence>
<evidence type="ECO:0000256" key="10">
    <source>
        <dbReference type="PROSITE-ProRule" id="PRU10141"/>
    </source>
</evidence>
<dbReference type="eggNOG" id="KOG0192">
    <property type="taxonomic scope" value="Eukaryota"/>
</dbReference>
<organism evidence="13 14">
    <name type="scientific">Dictyostelium purpureum</name>
    <name type="common">Slime mold</name>
    <dbReference type="NCBI Taxonomy" id="5786"/>
    <lineage>
        <taxon>Eukaryota</taxon>
        <taxon>Amoebozoa</taxon>
        <taxon>Evosea</taxon>
        <taxon>Eumycetozoa</taxon>
        <taxon>Dictyostelia</taxon>
        <taxon>Dictyosteliales</taxon>
        <taxon>Dictyosteliaceae</taxon>
        <taxon>Dictyostelium</taxon>
    </lineage>
</organism>
<keyword evidence="4" id="KW-0808">Transferase</keyword>
<dbReference type="InterPro" id="IPR001245">
    <property type="entry name" value="Ser-Thr/Tyr_kinase_cat_dom"/>
</dbReference>
<dbReference type="InterPro" id="IPR000719">
    <property type="entry name" value="Prot_kinase_dom"/>
</dbReference>
<evidence type="ECO:0000256" key="8">
    <source>
        <dbReference type="ARBA" id="ARBA00047899"/>
    </source>
</evidence>
<dbReference type="OrthoDB" id="19242at2759"/>
<proteinExistence type="inferred from homology"/>
<dbReference type="InterPro" id="IPR050940">
    <property type="entry name" value="Actin_reg-Ser/Thr_kinase"/>
</dbReference>
<feature type="region of interest" description="Disordered" evidence="11">
    <location>
        <begin position="129"/>
        <end position="253"/>
    </location>
</feature>
<dbReference type="PROSITE" id="PS00108">
    <property type="entry name" value="PROTEIN_KINASE_ST"/>
    <property type="match status" value="1"/>
</dbReference>
<dbReference type="GeneID" id="10507200"/>
<evidence type="ECO:0000256" key="6">
    <source>
        <dbReference type="ARBA" id="ARBA00022777"/>
    </source>
</evidence>
<dbReference type="InParanoid" id="F1A4S5"/>
<accession>F1A4S5</accession>
<dbReference type="PROSITE" id="PS00107">
    <property type="entry name" value="PROTEIN_KINASE_ATP"/>
    <property type="match status" value="1"/>
</dbReference>
<evidence type="ECO:0000256" key="11">
    <source>
        <dbReference type="SAM" id="MobiDB-lite"/>
    </source>
</evidence>
<dbReference type="CDD" id="cd13999">
    <property type="entry name" value="STKc_MAP3K-like"/>
    <property type="match status" value="1"/>
</dbReference>
<comment type="catalytic activity">
    <reaction evidence="8">
        <text>L-threonyl-[protein] + ATP = O-phospho-L-threonyl-[protein] + ADP + H(+)</text>
        <dbReference type="Rhea" id="RHEA:46608"/>
        <dbReference type="Rhea" id="RHEA-COMP:11060"/>
        <dbReference type="Rhea" id="RHEA-COMP:11605"/>
        <dbReference type="ChEBI" id="CHEBI:15378"/>
        <dbReference type="ChEBI" id="CHEBI:30013"/>
        <dbReference type="ChEBI" id="CHEBI:30616"/>
        <dbReference type="ChEBI" id="CHEBI:61977"/>
        <dbReference type="ChEBI" id="CHEBI:456216"/>
        <dbReference type="EC" id="2.7.11.1"/>
    </reaction>
</comment>
<dbReference type="SUPFAM" id="SSF56112">
    <property type="entry name" value="Protein kinase-like (PK-like)"/>
    <property type="match status" value="1"/>
</dbReference>
<feature type="region of interest" description="Disordered" evidence="11">
    <location>
        <begin position="54"/>
        <end position="112"/>
    </location>
</feature>
<evidence type="ECO:0000313" key="14">
    <source>
        <dbReference type="Proteomes" id="UP000001064"/>
    </source>
</evidence>
<comment type="catalytic activity">
    <reaction evidence="9">
        <text>L-seryl-[protein] + ATP = O-phospho-L-seryl-[protein] + ADP + H(+)</text>
        <dbReference type="Rhea" id="RHEA:17989"/>
        <dbReference type="Rhea" id="RHEA-COMP:9863"/>
        <dbReference type="Rhea" id="RHEA-COMP:11604"/>
        <dbReference type="ChEBI" id="CHEBI:15378"/>
        <dbReference type="ChEBI" id="CHEBI:29999"/>
        <dbReference type="ChEBI" id="CHEBI:30616"/>
        <dbReference type="ChEBI" id="CHEBI:83421"/>
        <dbReference type="ChEBI" id="CHEBI:456216"/>
        <dbReference type="EC" id="2.7.11.1"/>
    </reaction>
</comment>
<feature type="domain" description="Protein kinase" evidence="12">
    <location>
        <begin position="264"/>
        <end position="515"/>
    </location>
</feature>
<feature type="binding site" evidence="10">
    <location>
        <position position="291"/>
    </location>
    <ligand>
        <name>ATP</name>
        <dbReference type="ChEBI" id="CHEBI:30616"/>
    </ligand>
</feature>
<gene>
    <name evidence="13" type="ORF">DICPUDRAFT_159703</name>
</gene>
<dbReference type="SMART" id="SM00220">
    <property type="entry name" value="S_TKc"/>
    <property type="match status" value="1"/>
</dbReference>
<dbReference type="AlphaFoldDB" id="F1A4S5"/>
<evidence type="ECO:0000313" key="13">
    <source>
        <dbReference type="EMBL" id="EGC28807.1"/>
    </source>
</evidence>
<feature type="compositionally biased region" description="Low complexity" evidence="11">
    <location>
        <begin position="180"/>
        <end position="197"/>
    </location>
</feature>
<evidence type="ECO:0000256" key="5">
    <source>
        <dbReference type="ARBA" id="ARBA00022741"/>
    </source>
</evidence>
<dbReference type="Gene3D" id="1.10.510.10">
    <property type="entry name" value="Transferase(Phosphotransferase) domain 1"/>
    <property type="match status" value="1"/>
</dbReference>
<dbReference type="STRING" id="5786.F1A4S5"/>
<evidence type="ECO:0000256" key="9">
    <source>
        <dbReference type="ARBA" id="ARBA00048679"/>
    </source>
</evidence>
<keyword evidence="6" id="KW-0418">Kinase</keyword>
<dbReference type="InterPro" id="IPR008271">
    <property type="entry name" value="Ser/Thr_kinase_AS"/>
</dbReference>
<dbReference type="OMA" id="WPANGAP"/>
<evidence type="ECO:0000256" key="1">
    <source>
        <dbReference type="ARBA" id="ARBA00005843"/>
    </source>
</evidence>
<dbReference type="GO" id="GO:0004674">
    <property type="term" value="F:protein serine/threonine kinase activity"/>
    <property type="evidence" value="ECO:0007669"/>
    <property type="project" value="UniProtKB-KW"/>
</dbReference>
<dbReference type="RefSeq" id="XP_003294669.1">
    <property type="nucleotide sequence ID" value="XM_003294621.1"/>
</dbReference>
<dbReference type="InterPro" id="IPR017441">
    <property type="entry name" value="Protein_kinase_ATP_BS"/>
</dbReference>
<feature type="compositionally biased region" description="Polar residues" evidence="11">
    <location>
        <begin position="150"/>
        <end position="170"/>
    </location>
</feature>
<dbReference type="EMBL" id="GL871540">
    <property type="protein sequence ID" value="EGC28807.1"/>
    <property type="molecule type" value="Genomic_DNA"/>
</dbReference>
<keyword evidence="5 10" id="KW-0547">Nucleotide-binding</keyword>
<dbReference type="PRINTS" id="PR00109">
    <property type="entry name" value="TYRKINASE"/>
</dbReference>
<dbReference type="InterPro" id="IPR011009">
    <property type="entry name" value="Kinase-like_dom_sf"/>
</dbReference>
<sequence>MNIGMKVREIGTGQIGVVEKGNNSNGYYVNFGSRKNWKKGNELEIIHNTIASGASNSASGAPARSNIQPIQQQQQQQAIPLKQPPKPTVQSEDPGPRFGNFKLPAKSSSPKYSTLPSRAFFEAASASNDIGKKPAMNGSRPGIPNFEPPTVNNTQNDQISSTQLKPTSVQQPPPIVPKRQPNVQQQPPPLQQTTQQPQQPPPLQQKQPPQQPSIQTPPPLVQKPQPLQKPTNINIPPQPIQNNKVQPSPRNEFNETWNIDFGELLFENEIGSGKYGVVSVGKWLGTPVAIKRLLENNDETNGLVEREIQILKEIRHPQIVQFLGVSRNTDNEIHIITEFMDGGDLFDALIFGDVPLSWKEKLRIALDLAQSCRYLQARGILHRDLKSQNVLLNSSKRAKLCDLGLARVFDDRINKRLTCVGSDRWMAPEISMGENYDYKIDVFSYGIVLVEIITEKIPDERYPQRAFAFDAQAFLKKVPADCPQEFAKLTVECTKTNPKDRPSFLKILEIVEELYESLPEDEE</sequence>
<feature type="compositionally biased region" description="Low complexity" evidence="11">
    <location>
        <begin position="54"/>
        <end position="81"/>
    </location>
</feature>
<comment type="similarity">
    <text evidence="1">Belongs to the protein kinase superfamily. TKL Ser/Thr protein kinase family.</text>
</comment>
<evidence type="ECO:0000256" key="3">
    <source>
        <dbReference type="ARBA" id="ARBA00022527"/>
    </source>
</evidence>
<dbReference type="VEuPathDB" id="AmoebaDB:DICPUDRAFT_159703"/>
<dbReference type="PANTHER" id="PTHR46485">
    <property type="entry name" value="LIM DOMAIN KINASE 1"/>
    <property type="match status" value="1"/>
</dbReference>
<dbReference type="KEGG" id="dpp:DICPUDRAFT_159703"/>
<dbReference type="Proteomes" id="UP000001064">
    <property type="component" value="Unassembled WGS sequence"/>
</dbReference>
<dbReference type="Gene3D" id="3.30.200.20">
    <property type="entry name" value="Phosphorylase Kinase, domain 1"/>
    <property type="match status" value="1"/>
</dbReference>
<evidence type="ECO:0000256" key="4">
    <source>
        <dbReference type="ARBA" id="ARBA00022679"/>
    </source>
</evidence>
<dbReference type="Pfam" id="PF07714">
    <property type="entry name" value="PK_Tyr_Ser-Thr"/>
    <property type="match status" value="1"/>
</dbReference>
<evidence type="ECO:0000259" key="12">
    <source>
        <dbReference type="PROSITE" id="PS50011"/>
    </source>
</evidence>
<keyword evidence="7 10" id="KW-0067">ATP-binding</keyword>